<organism evidence="1 2">
    <name type="scientific">Haloferax profundi</name>
    <dbReference type="NCBI Taxonomy" id="1544718"/>
    <lineage>
        <taxon>Archaea</taxon>
        <taxon>Methanobacteriati</taxon>
        <taxon>Methanobacteriota</taxon>
        <taxon>Stenosarchaea group</taxon>
        <taxon>Halobacteria</taxon>
        <taxon>Halobacteriales</taxon>
        <taxon>Haloferacaceae</taxon>
        <taxon>Haloferax</taxon>
    </lineage>
</organism>
<reference evidence="1 2" key="1">
    <citation type="submission" date="2015-12" db="EMBL/GenBank/DDBJ databases">
        <title>Haloferax profundi sp. nov. isolated from the Discovery deep brine-seawater interface in the Red Sea.</title>
        <authorList>
            <person name="Zhang G."/>
            <person name="Stingl U."/>
            <person name="Rashid M."/>
        </authorList>
    </citation>
    <scope>NUCLEOTIDE SEQUENCE [LARGE SCALE GENOMIC DNA]</scope>
    <source>
        <strain evidence="1 2">SB29</strain>
    </source>
</reference>
<gene>
    <name evidence="1" type="ORF">AUR66_15240</name>
</gene>
<protein>
    <submittedName>
        <fullName evidence="1">Nitrous oxide reductase accessory protein NosL</fullName>
    </submittedName>
</protein>
<comment type="caution">
    <text evidence="1">The sequence shown here is derived from an EMBL/GenBank/DDBJ whole genome shotgun (WGS) entry which is preliminary data.</text>
</comment>
<accession>A0A0W1SLF5</accession>
<proteinExistence type="predicted"/>
<evidence type="ECO:0000313" key="1">
    <source>
        <dbReference type="EMBL" id="KTG27001.1"/>
    </source>
</evidence>
<dbReference type="Proteomes" id="UP000053157">
    <property type="component" value="Unassembled WGS sequence"/>
</dbReference>
<dbReference type="RefSeq" id="WP_058572346.1">
    <property type="nucleotide sequence ID" value="NZ_LOPV01000201.1"/>
</dbReference>
<dbReference type="PANTHER" id="PTHR41247">
    <property type="entry name" value="HTH-TYPE TRANSCRIPTIONAL REPRESSOR YCNK"/>
    <property type="match status" value="1"/>
</dbReference>
<sequence length="195" mass="20790">MCQHCDSAVSRRSVLSATGAIGVASLAGCLGGGGGSGNGDVPAPIALTGNKQCDVCGMIIEQHPGPVGQLFYADNAPEGHDNPAWFCSAWETFAYNFDRENEGWTLSVGYLTDYSSVEYELYDDGGATFIDAHLEPEAFGRMDELFYVAGTDIKGAMGNDLIPFSDEADADAFADEHGGVVYRERDISRDLIAQL</sequence>
<dbReference type="AlphaFoldDB" id="A0A0W1SLF5"/>
<dbReference type="Gene3D" id="3.30.70.2050">
    <property type="match status" value="1"/>
</dbReference>
<name>A0A0W1SLF5_9EURY</name>
<dbReference type="EMBL" id="LOPV01000201">
    <property type="protein sequence ID" value="KTG27001.1"/>
    <property type="molecule type" value="Genomic_DNA"/>
</dbReference>
<dbReference type="SUPFAM" id="SSF160387">
    <property type="entry name" value="NosL/MerB-like"/>
    <property type="match status" value="1"/>
</dbReference>
<dbReference type="Pfam" id="PF05573">
    <property type="entry name" value="NosL"/>
    <property type="match status" value="1"/>
</dbReference>
<evidence type="ECO:0000313" key="2">
    <source>
        <dbReference type="Proteomes" id="UP000053157"/>
    </source>
</evidence>
<dbReference type="InterPro" id="IPR008719">
    <property type="entry name" value="N2O_reductase_NosL"/>
</dbReference>
<keyword evidence="2" id="KW-1185">Reference proteome</keyword>
<dbReference type="OrthoDB" id="162738at2157"/>
<dbReference type="PANTHER" id="PTHR41247:SF1">
    <property type="entry name" value="HTH-TYPE TRANSCRIPTIONAL REPRESSOR YCNK"/>
    <property type="match status" value="1"/>
</dbReference>
<dbReference type="PROSITE" id="PS51318">
    <property type="entry name" value="TAT"/>
    <property type="match status" value="1"/>
</dbReference>
<dbReference type="InterPro" id="IPR006311">
    <property type="entry name" value="TAT_signal"/>
</dbReference>